<proteinExistence type="predicted"/>
<gene>
    <name evidence="1" type="ORF">TCAL_13879</name>
</gene>
<organism evidence="1 2">
    <name type="scientific">Tigriopus californicus</name>
    <name type="common">Marine copepod</name>
    <dbReference type="NCBI Taxonomy" id="6832"/>
    <lineage>
        <taxon>Eukaryota</taxon>
        <taxon>Metazoa</taxon>
        <taxon>Ecdysozoa</taxon>
        <taxon>Arthropoda</taxon>
        <taxon>Crustacea</taxon>
        <taxon>Multicrustacea</taxon>
        <taxon>Hexanauplia</taxon>
        <taxon>Copepoda</taxon>
        <taxon>Harpacticoida</taxon>
        <taxon>Harpacticidae</taxon>
        <taxon>Tigriopus</taxon>
    </lineage>
</organism>
<dbReference type="AlphaFoldDB" id="A0A553NYX5"/>
<dbReference type="EMBL" id="VCGU01000009">
    <property type="protein sequence ID" value="TRY70624.1"/>
    <property type="molecule type" value="Genomic_DNA"/>
</dbReference>
<sequence length="485" mass="54188">PCTFYVFINATNECYLGDIGTSGSVQIDNKNNSVLVTSLKGNLKLDGYAHYTRTTNVSARSYTQVVMPYKTAHHRLIHHWGGFPTLEDCATACHAGFKRSSRDALDMKCQFFFYNATSLNCYVGNLEFKSEGAPSGNDGIITLFIQTAVLEEVNHGEDFSQVPYNQSWNSYIYREAVVSGASSLQCGALCIFDTGPCNIAITSRANGACYLGDWYINSTEFDQITFDGLVSHRKPQLGVILGGLDQSHKQLDTIDVINDFRTSCENPAIPTLPVPLYGHAALYSESYNEIVVCGGHQNTSTLYNRMNLGAVVQIPLHTRWTCLPMGNEWVKMVEQNTDHFFQPLQLTGYPNTQETIISNLDTLDQYKSCNDFYHLRLVWPELGYFNEWRQKNNFIDPGPVLDYQAIAVRYPNFFGGLIYVNDNAQPDGHPDDTFFKGDTRTFAQYAVGRYSNGPDGQMPGPVGNEGTGDYPIAVDKIILYVKKDC</sequence>
<evidence type="ECO:0000313" key="1">
    <source>
        <dbReference type="EMBL" id="TRY70624.1"/>
    </source>
</evidence>
<feature type="non-terminal residue" evidence="1">
    <location>
        <position position="1"/>
    </location>
</feature>
<accession>A0A553NYX5</accession>
<comment type="caution">
    <text evidence="1">The sequence shown here is derived from an EMBL/GenBank/DDBJ whole genome shotgun (WGS) entry which is preliminary data.</text>
</comment>
<dbReference type="Proteomes" id="UP000318571">
    <property type="component" value="Chromosome 9"/>
</dbReference>
<keyword evidence="2" id="KW-1185">Reference proteome</keyword>
<name>A0A553NYX5_TIGCA</name>
<protein>
    <submittedName>
        <fullName evidence="1">Uncharacterized protein</fullName>
    </submittedName>
</protein>
<evidence type="ECO:0000313" key="2">
    <source>
        <dbReference type="Proteomes" id="UP000318571"/>
    </source>
</evidence>
<reference evidence="1 2" key="1">
    <citation type="journal article" date="2018" name="Nat. Ecol. Evol.">
        <title>Genomic signatures of mitonuclear coevolution across populations of Tigriopus californicus.</title>
        <authorList>
            <person name="Barreto F.S."/>
            <person name="Watson E.T."/>
            <person name="Lima T.G."/>
            <person name="Willett C.S."/>
            <person name="Edmands S."/>
            <person name="Li W."/>
            <person name="Burton R.S."/>
        </authorList>
    </citation>
    <scope>NUCLEOTIDE SEQUENCE [LARGE SCALE GENOMIC DNA]</scope>
    <source>
        <strain evidence="1 2">San Diego</strain>
    </source>
</reference>